<dbReference type="CDD" id="cd01948">
    <property type="entry name" value="EAL"/>
    <property type="match status" value="1"/>
</dbReference>
<proteinExistence type="predicted"/>
<dbReference type="HOGENOM" id="CLU_100177_1_0_9"/>
<accession>E3ZLC9</accession>
<dbReference type="Pfam" id="PF00563">
    <property type="entry name" value="EAL"/>
    <property type="match status" value="1"/>
</dbReference>
<sequence>MIKFCCLVQKYIRIEKREGMNRRMKFQLFIQPKLDVLQRNIVEYEILLRDDSVVPRFPLSELEAVLADEELYYVFSEWFSEAFLEVLHKYPNDRFAVNIAPQQLFYTETIHWLDRIRSESHRITIEITEDIFDVPANKQHLNANDKDAFILNKIKVIHALGYHIAMDDVSCGLNSLERVMSYLPYIIEIKFSLLHFQNIDMEDLLYFIKAWANFSQKNNLDFVVEGIETKETMTLLESHGVSIFQGYLVNKPFPA</sequence>
<dbReference type="PATRIC" id="fig|702453.3.peg.168"/>
<feature type="domain" description="EAL" evidence="1">
    <location>
        <begin position="9"/>
        <end position="255"/>
    </location>
</feature>
<comment type="caution">
    <text evidence="2">The sequence shown here is derived from an EMBL/GenBank/DDBJ whole genome shotgun (WGS) entry which is preliminary data.</text>
</comment>
<dbReference type="PANTHER" id="PTHR33121">
    <property type="entry name" value="CYCLIC DI-GMP PHOSPHODIESTERASE PDEF"/>
    <property type="match status" value="1"/>
</dbReference>
<dbReference type="InterPro" id="IPR035919">
    <property type="entry name" value="EAL_sf"/>
</dbReference>
<dbReference type="PANTHER" id="PTHR33121:SF70">
    <property type="entry name" value="SIGNALING PROTEIN YKOW"/>
    <property type="match status" value="1"/>
</dbReference>
<reference evidence="2" key="1">
    <citation type="journal article" date="2010" name="Microbiol. Resour. Announc.">
        <title>Comparative genomics of the bacterial genus Listeria: Genome evolution is characterized by limited gene acquisition and limited gene loss.</title>
        <authorList>
            <person name="den Bakker H.C."/>
            <person name="Cummings C.A."/>
            <person name="Ferreira V."/>
            <person name="Vatta P."/>
            <person name="Orsi R.H."/>
            <person name="Degoricija L."/>
            <person name="Barker M."/>
            <person name="Petrauskene O."/>
            <person name="Furtado M.R."/>
            <person name="Wiedmann M."/>
        </authorList>
    </citation>
    <scope>NUCLEOTIDE SEQUENCE [LARGE SCALE GENOMIC DNA]</scope>
    <source>
        <strain evidence="2">FSL N1-067</strain>
    </source>
</reference>
<dbReference type="EMBL" id="ADXJ01000090">
    <property type="protein sequence ID" value="EFS01572.1"/>
    <property type="molecule type" value="Genomic_DNA"/>
</dbReference>
<dbReference type="SMART" id="SM00052">
    <property type="entry name" value="EAL"/>
    <property type="match status" value="1"/>
</dbReference>
<dbReference type="PROSITE" id="PS50883">
    <property type="entry name" value="EAL"/>
    <property type="match status" value="1"/>
</dbReference>
<gene>
    <name evidence="2" type="ORF">NT03LS_0220</name>
</gene>
<dbReference type="SUPFAM" id="SSF141868">
    <property type="entry name" value="EAL domain-like"/>
    <property type="match status" value="1"/>
</dbReference>
<name>E3ZLC9_LISSE</name>
<protein>
    <submittedName>
        <fullName evidence="2">EAL domain-containing protein</fullName>
    </submittedName>
</protein>
<dbReference type="GO" id="GO:0071111">
    <property type="term" value="F:cyclic-guanylate-specific phosphodiesterase activity"/>
    <property type="evidence" value="ECO:0007669"/>
    <property type="project" value="InterPro"/>
</dbReference>
<organism evidence="2">
    <name type="scientific">Listeria seeligeri FSL N1-067</name>
    <dbReference type="NCBI Taxonomy" id="702453"/>
    <lineage>
        <taxon>Bacteria</taxon>
        <taxon>Bacillati</taxon>
        <taxon>Bacillota</taxon>
        <taxon>Bacilli</taxon>
        <taxon>Bacillales</taxon>
        <taxon>Listeriaceae</taxon>
        <taxon>Listeria</taxon>
    </lineage>
</organism>
<dbReference type="AlphaFoldDB" id="E3ZLC9"/>
<dbReference type="Proteomes" id="UP000004302">
    <property type="component" value="Chromosome"/>
</dbReference>
<evidence type="ECO:0000313" key="2">
    <source>
        <dbReference type="EMBL" id="EFS01572.1"/>
    </source>
</evidence>
<dbReference type="InterPro" id="IPR050706">
    <property type="entry name" value="Cyclic-di-GMP_PDE-like"/>
</dbReference>
<dbReference type="Gene3D" id="3.20.20.450">
    <property type="entry name" value="EAL domain"/>
    <property type="match status" value="1"/>
</dbReference>
<evidence type="ECO:0000259" key="1">
    <source>
        <dbReference type="PROSITE" id="PS50883"/>
    </source>
</evidence>
<dbReference type="InterPro" id="IPR001633">
    <property type="entry name" value="EAL_dom"/>
</dbReference>